<dbReference type="Gene3D" id="3.30.565.10">
    <property type="entry name" value="Histidine kinase-like ATPase, C-terminal domain"/>
    <property type="match status" value="1"/>
</dbReference>
<dbReference type="GO" id="GO:0004721">
    <property type="term" value="F:phosphoprotein phosphatase activity"/>
    <property type="evidence" value="ECO:0007669"/>
    <property type="project" value="TreeGrafter"/>
</dbReference>
<dbReference type="EMBL" id="LOED01000002">
    <property type="protein sequence ID" value="KXG78464.1"/>
    <property type="molecule type" value="Genomic_DNA"/>
</dbReference>
<dbReference type="SUPFAM" id="SSF55874">
    <property type="entry name" value="ATPase domain of HSP90 chaperone/DNA topoisomerase II/histidine kinase"/>
    <property type="match status" value="1"/>
</dbReference>
<evidence type="ECO:0000256" key="1">
    <source>
        <dbReference type="ARBA" id="ARBA00000085"/>
    </source>
</evidence>
<comment type="caution">
    <text evidence="13">The sequence shown here is derived from an EMBL/GenBank/DDBJ whole genome shotgun (WGS) entry which is preliminary data.</text>
</comment>
<dbReference type="InterPro" id="IPR003594">
    <property type="entry name" value="HATPase_dom"/>
</dbReference>
<dbReference type="FunFam" id="1.10.287.130:FF:000001">
    <property type="entry name" value="Two-component sensor histidine kinase"/>
    <property type="match status" value="1"/>
</dbReference>
<sequence length="574" mass="64730">MLKSHFSWNWLLTVLVLALLFLAFCTLNSFYVENLGRNLMAEASFISSSIKVALDSGRYQEVQNVAATFRSRFSKALAIVDGRGNVIASSGEIKLKDLPLKDVLNGKKYVDKDVVRIGVFRRFRAAVPVVLENGAALAVVVGLLPGDIAKILSINLLFFVLTFLGVLFSTFMWKRTNSLIKPLETMVDVTRNFAQGDFTRTVHVNSQNEIGKLSRELNLLAKKLRMTLEENEENKTLMSELLKSLEDGVVVVDVETRIVFVNASACKLVGADTKRAEGKKLISVIRHYELDEAVKETINRGIPNYKEITLLPSDKTLKVSITPYRNKKEKIAGCIIVMKDMTEIKRIEKMRTDFIANVSHELRTPLTSIRGFVETLIDGAYQDPTLAKRFLKIIEKEVGRLCRLTDNMLDLSRIETNQLKLNIKDVSAEEIIREVMIIFENRLKEKDLTYYEKFQENLPKVKADPDWLRQIFVNLMDNAVKYTPSGGKVWIEAESKGDVVEFRVCDTGAGIPEEDLPRIFERFYRVDKTRSAGSGGSGLGLAIVKHLVKAFGGDIWVESKVNQGSKFIFTLKKA</sequence>
<dbReference type="SUPFAM" id="SSF158472">
    <property type="entry name" value="HAMP domain-like"/>
    <property type="match status" value="1"/>
</dbReference>
<dbReference type="RefSeq" id="WP_066351033.1">
    <property type="nucleotide sequence ID" value="NZ_LOED01000002.1"/>
</dbReference>
<dbReference type="InterPro" id="IPR050351">
    <property type="entry name" value="BphY/WalK/GraS-like"/>
</dbReference>
<evidence type="ECO:0000256" key="2">
    <source>
        <dbReference type="ARBA" id="ARBA00004370"/>
    </source>
</evidence>
<dbReference type="OrthoDB" id="9796330at2"/>
<dbReference type="GO" id="GO:0005886">
    <property type="term" value="C:plasma membrane"/>
    <property type="evidence" value="ECO:0007669"/>
    <property type="project" value="TreeGrafter"/>
</dbReference>
<dbReference type="STRING" id="520764.AN618_02190"/>
<dbReference type="Pfam" id="PF00989">
    <property type="entry name" value="PAS"/>
    <property type="match status" value="1"/>
</dbReference>
<dbReference type="SMART" id="SM00304">
    <property type="entry name" value="HAMP"/>
    <property type="match status" value="1"/>
</dbReference>
<dbReference type="Proteomes" id="UP000070427">
    <property type="component" value="Unassembled WGS sequence"/>
</dbReference>
<dbReference type="EC" id="2.7.13.3" evidence="3"/>
<dbReference type="PATRIC" id="fig|520764.3.peg.237"/>
<evidence type="ECO:0000256" key="9">
    <source>
        <dbReference type="SAM" id="Phobius"/>
    </source>
</evidence>
<dbReference type="CDD" id="cd06225">
    <property type="entry name" value="HAMP"/>
    <property type="match status" value="1"/>
</dbReference>
<keyword evidence="4" id="KW-0597">Phosphoprotein</keyword>
<dbReference type="InterPro" id="IPR013767">
    <property type="entry name" value="PAS_fold"/>
</dbReference>
<dbReference type="PANTHER" id="PTHR45453:SF1">
    <property type="entry name" value="PHOSPHATE REGULON SENSOR PROTEIN PHOR"/>
    <property type="match status" value="1"/>
</dbReference>
<dbReference type="InParanoid" id="A0A140LD39"/>
<dbReference type="CDD" id="cd00130">
    <property type="entry name" value="PAS"/>
    <property type="match status" value="1"/>
</dbReference>
<dbReference type="InterPro" id="IPR003661">
    <property type="entry name" value="HisK_dim/P_dom"/>
</dbReference>
<evidence type="ECO:0000259" key="12">
    <source>
        <dbReference type="PROSITE" id="PS50885"/>
    </source>
</evidence>
<dbReference type="NCBIfam" id="NF046044">
    <property type="entry name" value="PnpS"/>
    <property type="match status" value="1"/>
</dbReference>
<dbReference type="GO" id="GO:0000155">
    <property type="term" value="F:phosphorelay sensor kinase activity"/>
    <property type="evidence" value="ECO:0007669"/>
    <property type="project" value="InterPro"/>
</dbReference>
<comment type="subcellular location">
    <subcellularLocation>
        <location evidence="2">Membrane</location>
    </subcellularLocation>
</comment>
<evidence type="ECO:0000256" key="5">
    <source>
        <dbReference type="ARBA" id="ARBA00022679"/>
    </source>
</evidence>
<dbReference type="PROSITE" id="PS50885">
    <property type="entry name" value="HAMP"/>
    <property type="match status" value="1"/>
</dbReference>
<dbReference type="AlphaFoldDB" id="A0A140LD39"/>
<gene>
    <name evidence="13" type="primary">phoR_1</name>
    <name evidence="13" type="ORF">AN618_02190</name>
</gene>
<keyword evidence="6" id="KW-0418">Kinase</keyword>
<dbReference type="PROSITE" id="PS50109">
    <property type="entry name" value="HIS_KIN"/>
    <property type="match status" value="1"/>
</dbReference>
<dbReference type="Gene3D" id="1.10.287.130">
    <property type="match status" value="1"/>
</dbReference>
<dbReference type="InterPro" id="IPR003660">
    <property type="entry name" value="HAMP_dom"/>
</dbReference>
<evidence type="ECO:0000256" key="4">
    <source>
        <dbReference type="ARBA" id="ARBA00022553"/>
    </source>
</evidence>
<keyword evidence="9" id="KW-0812">Transmembrane</keyword>
<dbReference type="NCBIfam" id="TIGR00229">
    <property type="entry name" value="sensory_box"/>
    <property type="match status" value="1"/>
</dbReference>
<dbReference type="InterPro" id="IPR005467">
    <property type="entry name" value="His_kinase_dom"/>
</dbReference>
<dbReference type="GO" id="GO:0006355">
    <property type="term" value="P:regulation of DNA-templated transcription"/>
    <property type="evidence" value="ECO:0007669"/>
    <property type="project" value="InterPro"/>
</dbReference>
<dbReference type="FunFam" id="3.30.565.10:FF:000006">
    <property type="entry name" value="Sensor histidine kinase WalK"/>
    <property type="match status" value="1"/>
</dbReference>
<reference evidence="13 14" key="1">
    <citation type="submission" date="2015-12" db="EMBL/GenBank/DDBJ databases">
        <title>Draft genome sequnece of Fervidicola ferrireducens strain Y170.</title>
        <authorList>
            <person name="Patel B.K."/>
        </authorList>
    </citation>
    <scope>NUCLEOTIDE SEQUENCE [LARGE SCALE GENOMIC DNA]</scope>
    <source>
        <strain evidence="13 14">Y170</strain>
    </source>
</reference>
<accession>A0A140LD39</accession>
<protein>
    <recommendedName>
        <fullName evidence="3">histidine kinase</fullName>
        <ecNumber evidence="3">2.7.13.3</ecNumber>
    </recommendedName>
</protein>
<name>A0A140LD39_9FIRM</name>
<dbReference type="SUPFAM" id="SSF47384">
    <property type="entry name" value="Homodimeric domain of signal transducing histidine kinase"/>
    <property type="match status" value="1"/>
</dbReference>
<dbReference type="InterPro" id="IPR036097">
    <property type="entry name" value="HisK_dim/P_sf"/>
</dbReference>
<evidence type="ECO:0000256" key="3">
    <source>
        <dbReference type="ARBA" id="ARBA00012438"/>
    </source>
</evidence>
<dbReference type="InterPro" id="IPR035965">
    <property type="entry name" value="PAS-like_dom_sf"/>
</dbReference>
<feature type="transmembrane region" description="Helical" evidence="9">
    <location>
        <begin position="151"/>
        <end position="173"/>
    </location>
</feature>
<dbReference type="PRINTS" id="PR00344">
    <property type="entry name" value="BCTRLSENSOR"/>
</dbReference>
<keyword evidence="8 9" id="KW-0472">Membrane</keyword>
<dbReference type="SMART" id="SM00388">
    <property type="entry name" value="HisKA"/>
    <property type="match status" value="1"/>
</dbReference>
<keyword evidence="14" id="KW-1185">Reference proteome</keyword>
<evidence type="ECO:0000256" key="7">
    <source>
        <dbReference type="ARBA" id="ARBA00023012"/>
    </source>
</evidence>
<dbReference type="CDD" id="cd00075">
    <property type="entry name" value="HATPase"/>
    <property type="match status" value="1"/>
</dbReference>
<keyword evidence="5 13" id="KW-0808">Transferase</keyword>
<dbReference type="Pfam" id="PF00672">
    <property type="entry name" value="HAMP"/>
    <property type="match status" value="1"/>
</dbReference>
<dbReference type="InterPro" id="IPR004358">
    <property type="entry name" value="Sig_transdc_His_kin-like_C"/>
</dbReference>
<dbReference type="Pfam" id="PF02518">
    <property type="entry name" value="HATPase_c"/>
    <property type="match status" value="1"/>
</dbReference>
<dbReference type="Gene3D" id="3.30.450.20">
    <property type="entry name" value="PAS domain"/>
    <property type="match status" value="1"/>
</dbReference>
<keyword evidence="9" id="KW-1133">Transmembrane helix</keyword>
<evidence type="ECO:0000256" key="6">
    <source>
        <dbReference type="ARBA" id="ARBA00022777"/>
    </source>
</evidence>
<evidence type="ECO:0000259" key="11">
    <source>
        <dbReference type="PROSITE" id="PS50112"/>
    </source>
</evidence>
<proteinExistence type="predicted"/>
<dbReference type="Gene3D" id="6.10.340.10">
    <property type="match status" value="1"/>
</dbReference>
<feature type="transmembrane region" description="Helical" evidence="9">
    <location>
        <begin position="6"/>
        <end position="31"/>
    </location>
</feature>
<feature type="domain" description="Histidine kinase" evidence="10">
    <location>
        <begin position="357"/>
        <end position="574"/>
    </location>
</feature>
<organism evidence="13 14">
    <name type="scientific">Fervidicola ferrireducens</name>
    <dbReference type="NCBI Taxonomy" id="520764"/>
    <lineage>
        <taxon>Bacteria</taxon>
        <taxon>Bacillati</taxon>
        <taxon>Bacillota</taxon>
        <taxon>Clostridia</taxon>
        <taxon>Thermosediminibacterales</taxon>
        <taxon>Thermosediminibacteraceae</taxon>
        <taxon>Fervidicola</taxon>
    </lineage>
</organism>
<dbReference type="SUPFAM" id="SSF55785">
    <property type="entry name" value="PYP-like sensor domain (PAS domain)"/>
    <property type="match status" value="1"/>
</dbReference>
<comment type="catalytic activity">
    <reaction evidence="1">
        <text>ATP + protein L-histidine = ADP + protein N-phospho-L-histidine.</text>
        <dbReference type="EC" id="2.7.13.3"/>
    </reaction>
</comment>
<dbReference type="Pfam" id="PF00512">
    <property type="entry name" value="HisKA"/>
    <property type="match status" value="1"/>
</dbReference>
<evidence type="ECO:0000259" key="10">
    <source>
        <dbReference type="PROSITE" id="PS50109"/>
    </source>
</evidence>
<dbReference type="PANTHER" id="PTHR45453">
    <property type="entry name" value="PHOSPHATE REGULON SENSOR PROTEIN PHOR"/>
    <property type="match status" value="1"/>
</dbReference>
<evidence type="ECO:0000313" key="13">
    <source>
        <dbReference type="EMBL" id="KXG78464.1"/>
    </source>
</evidence>
<dbReference type="InterPro" id="IPR000014">
    <property type="entry name" value="PAS"/>
</dbReference>
<dbReference type="GO" id="GO:0016036">
    <property type="term" value="P:cellular response to phosphate starvation"/>
    <property type="evidence" value="ECO:0007669"/>
    <property type="project" value="TreeGrafter"/>
</dbReference>
<evidence type="ECO:0000313" key="14">
    <source>
        <dbReference type="Proteomes" id="UP000070427"/>
    </source>
</evidence>
<dbReference type="InterPro" id="IPR036890">
    <property type="entry name" value="HATPase_C_sf"/>
</dbReference>
<keyword evidence="7" id="KW-0902">Two-component regulatory system</keyword>
<feature type="domain" description="PAS" evidence="11">
    <location>
        <begin position="234"/>
        <end position="305"/>
    </location>
</feature>
<dbReference type="PROSITE" id="PS50112">
    <property type="entry name" value="PAS"/>
    <property type="match status" value="1"/>
</dbReference>
<dbReference type="SMART" id="SM00387">
    <property type="entry name" value="HATPase_c"/>
    <property type="match status" value="1"/>
</dbReference>
<dbReference type="CDD" id="cd00082">
    <property type="entry name" value="HisKA"/>
    <property type="match status" value="1"/>
</dbReference>
<evidence type="ECO:0000256" key="8">
    <source>
        <dbReference type="ARBA" id="ARBA00023136"/>
    </source>
</evidence>
<feature type="domain" description="HAMP" evidence="12">
    <location>
        <begin position="177"/>
        <end position="229"/>
    </location>
</feature>
<dbReference type="SMART" id="SM00091">
    <property type="entry name" value="PAS"/>
    <property type="match status" value="1"/>
</dbReference>